<dbReference type="EC" id="5.4.3.2" evidence="15"/>
<dbReference type="InterPro" id="IPR025895">
    <property type="entry name" value="LAM_C_dom"/>
</dbReference>
<evidence type="ECO:0000256" key="6">
    <source>
        <dbReference type="ARBA" id="ARBA00022723"/>
    </source>
</evidence>
<dbReference type="SFLD" id="SFLDS00029">
    <property type="entry name" value="Radical_SAM"/>
    <property type="match status" value="1"/>
</dbReference>
<dbReference type="EMBL" id="JAASRM010000001">
    <property type="protein sequence ID" value="NIK87256.1"/>
    <property type="molecule type" value="Genomic_DNA"/>
</dbReference>
<dbReference type="AlphaFoldDB" id="A0A846MV69"/>
<evidence type="ECO:0000256" key="13">
    <source>
        <dbReference type="SAM" id="MobiDB-lite"/>
    </source>
</evidence>
<dbReference type="RefSeq" id="WP_167080689.1">
    <property type="nucleotide sequence ID" value="NZ_JAASRM010000001.1"/>
</dbReference>
<evidence type="ECO:0000256" key="2">
    <source>
        <dbReference type="ARBA" id="ARBA00001966"/>
    </source>
</evidence>
<dbReference type="Gene3D" id="6.10.140.1170">
    <property type="match status" value="1"/>
</dbReference>
<accession>A0A846MV69</accession>
<dbReference type="Pfam" id="PF12544">
    <property type="entry name" value="LAM_C"/>
    <property type="match status" value="1"/>
</dbReference>
<dbReference type="PANTHER" id="PTHR30538">
    <property type="entry name" value="LYSINE 2,3-AMINOMUTASE-RELATED"/>
    <property type="match status" value="1"/>
</dbReference>
<name>A0A846MV69_9PROT</name>
<evidence type="ECO:0000313" key="16">
    <source>
        <dbReference type="Proteomes" id="UP000570514"/>
    </source>
</evidence>
<dbReference type="Gene3D" id="3.20.20.70">
    <property type="entry name" value="Aldolase class I"/>
    <property type="match status" value="1"/>
</dbReference>
<dbReference type="SFLD" id="SFLDG01070">
    <property type="entry name" value="PLP-dependent"/>
    <property type="match status" value="1"/>
</dbReference>
<dbReference type="PIRSF" id="PIRSF004911">
    <property type="entry name" value="DUF160"/>
    <property type="match status" value="1"/>
</dbReference>
<evidence type="ECO:0000256" key="7">
    <source>
        <dbReference type="ARBA" id="ARBA00022898"/>
    </source>
</evidence>
<proteinExistence type="inferred from homology"/>
<dbReference type="InterPro" id="IPR013785">
    <property type="entry name" value="Aldolase_TIM"/>
</dbReference>
<comment type="cofactor">
    <cofactor evidence="1 12">
        <name>pyridoxal 5'-phosphate</name>
        <dbReference type="ChEBI" id="CHEBI:597326"/>
    </cofactor>
</comment>
<evidence type="ECO:0000256" key="5">
    <source>
        <dbReference type="ARBA" id="ARBA00022691"/>
    </source>
</evidence>
<evidence type="ECO:0000256" key="8">
    <source>
        <dbReference type="ARBA" id="ARBA00023004"/>
    </source>
</evidence>
<organism evidence="15 16">
    <name type="scientific">Rhizomicrobium palustre</name>
    <dbReference type="NCBI Taxonomy" id="189966"/>
    <lineage>
        <taxon>Bacteria</taxon>
        <taxon>Pseudomonadati</taxon>
        <taxon>Pseudomonadota</taxon>
        <taxon>Alphaproteobacteria</taxon>
        <taxon>Micropepsales</taxon>
        <taxon>Micropepsaceae</taxon>
        <taxon>Rhizomicrobium</taxon>
    </lineage>
</organism>
<dbReference type="InterPro" id="IPR003739">
    <property type="entry name" value="Lys_aminomutase/Glu_NH3_mut"/>
</dbReference>
<dbReference type="GO" id="GO:0046872">
    <property type="term" value="F:metal ion binding"/>
    <property type="evidence" value="ECO:0007669"/>
    <property type="project" value="UniProtKB-KW"/>
</dbReference>
<dbReference type="GO" id="GO:0051539">
    <property type="term" value="F:4 iron, 4 sulfur cluster binding"/>
    <property type="evidence" value="ECO:0007669"/>
    <property type="project" value="UniProtKB-KW"/>
</dbReference>
<feature type="binding site" evidence="11">
    <location>
        <position position="169"/>
    </location>
    <ligand>
        <name>[4Fe-4S] cluster</name>
        <dbReference type="ChEBI" id="CHEBI:49883"/>
        <note>4Fe-4S-S-AdoMet</note>
    </ligand>
</feature>
<comment type="similarity">
    <text evidence="3">Belongs to the radical SAM superfamily. KamA family.</text>
</comment>
<evidence type="ECO:0000256" key="3">
    <source>
        <dbReference type="ARBA" id="ARBA00008703"/>
    </source>
</evidence>
<dbReference type="Pfam" id="PF04055">
    <property type="entry name" value="Radical_SAM"/>
    <property type="match status" value="1"/>
</dbReference>
<keyword evidence="5" id="KW-0949">S-adenosyl-L-methionine</keyword>
<gene>
    <name evidence="15" type="ORF">FHS83_000574</name>
</gene>
<dbReference type="InterPro" id="IPR058240">
    <property type="entry name" value="rSAM_sf"/>
</dbReference>
<dbReference type="Proteomes" id="UP000570514">
    <property type="component" value="Unassembled WGS sequence"/>
</dbReference>
<keyword evidence="6 11" id="KW-0479">Metal-binding</keyword>
<sequence length="420" mass="47235">MSLPALRGHALKPPLQPVQPKPSAEKKPARVFLRFPVNADTKAFYRRFFPGTSTAEWNDWRWQMRARIRSLGELSRIFKLSEDERSAVERHQGPLPVGITPYYASLMGLEDPAEPLRRTHVMSSGEFVVSYGENDDPLGEDHDTKVPGIVHRYPDRVLFLTTGTCSTYCRYCTRARVVGNPGGEYQFSTSQWEKALAYLEVHTEVRDVLLSGGDPLTIGDDKLDWLLTRLRALKHIEFIRIGTKIPLVLPQRITKDFAKMLKKHHPLFMSLHVTHPKELTEEVMESTSRLADAGIPLGSQTVVLKGVNDDPALMVHLMQGLLRHRVKPYYLFMCDPIRGTAHFRTNVEKGLQIIEALRGHTSGYCTPVFSIDAPDGGGKIQLAPDCIVGRDGDDLLLRNFEGKVYRYPDPGGSVGAEKKI</sequence>
<feature type="binding site" evidence="11">
    <location>
        <position position="165"/>
    </location>
    <ligand>
        <name>[4Fe-4S] cluster</name>
        <dbReference type="ChEBI" id="CHEBI:49883"/>
        <note>4Fe-4S-S-AdoMet</note>
    </ligand>
</feature>
<dbReference type="GO" id="GO:0050066">
    <property type="term" value="F:L-lysine 2,3-aminomutase activity"/>
    <property type="evidence" value="ECO:0007669"/>
    <property type="project" value="UniProtKB-EC"/>
</dbReference>
<dbReference type="PANTHER" id="PTHR30538:SF1">
    <property type="entry name" value="L-LYSINE 2,3-AMINOMUTASE"/>
    <property type="match status" value="1"/>
</dbReference>
<evidence type="ECO:0000313" key="15">
    <source>
        <dbReference type="EMBL" id="NIK87256.1"/>
    </source>
</evidence>
<feature type="domain" description="Radical SAM core" evidence="14">
    <location>
        <begin position="151"/>
        <end position="364"/>
    </location>
</feature>
<comment type="cofactor">
    <cofactor evidence="2">
        <name>[4Fe-4S] cluster</name>
        <dbReference type="ChEBI" id="CHEBI:49883"/>
    </cofactor>
</comment>
<comment type="caution">
    <text evidence="15">The sequence shown here is derived from an EMBL/GenBank/DDBJ whole genome shotgun (WGS) entry which is preliminary data.</text>
</comment>
<keyword evidence="16" id="KW-1185">Reference proteome</keyword>
<evidence type="ECO:0000256" key="12">
    <source>
        <dbReference type="PIRSR" id="PIRSR603739-50"/>
    </source>
</evidence>
<feature type="binding site" evidence="11">
    <location>
        <position position="172"/>
    </location>
    <ligand>
        <name>[4Fe-4S] cluster</name>
        <dbReference type="ChEBI" id="CHEBI:49883"/>
        <note>4Fe-4S-S-AdoMet</note>
    </ligand>
</feature>
<dbReference type="NCBIfam" id="TIGR00238">
    <property type="entry name" value="KamA family radical SAM protein"/>
    <property type="match status" value="1"/>
</dbReference>
<dbReference type="InterPro" id="IPR007197">
    <property type="entry name" value="rSAM"/>
</dbReference>
<keyword evidence="7 12" id="KW-0663">Pyridoxal phosphate</keyword>
<protein>
    <submittedName>
        <fullName evidence="15">Lysine 2,3-aminomutase</fullName>
        <ecNumber evidence="15">5.4.3.2</ecNumber>
    </submittedName>
</protein>
<feature type="region of interest" description="Disordered" evidence="13">
    <location>
        <begin position="1"/>
        <end position="27"/>
    </location>
</feature>
<keyword evidence="4 11" id="KW-0004">4Fe-4S</keyword>
<reference evidence="15 16" key="1">
    <citation type="submission" date="2020-03" db="EMBL/GenBank/DDBJ databases">
        <title>Genomic Encyclopedia of Type Strains, Phase IV (KMG-IV): sequencing the most valuable type-strain genomes for metagenomic binning, comparative biology and taxonomic classification.</title>
        <authorList>
            <person name="Goeker M."/>
        </authorList>
    </citation>
    <scope>NUCLEOTIDE SEQUENCE [LARGE SCALE GENOMIC DNA]</scope>
    <source>
        <strain evidence="15 16">DSM 19867</strain>
    </source>
</reference>
<keyword evidence="9 11" id="KW-0411">Iron-sulfur</keyword>
<keyword evidence="10 15" id="KW-0413">Isomerase</keyword>
<evidence type="ECO:0000256" key="1">
    <source>
        <dbReference type="ARBA" id="ARBA00001933"/>
    </source>
</evidence>
<dbReference type="SUPFAM" id="SSF102114">
    <property type="entry name" value="Radical SAM enzymes"/>
    <property type="match status" value="1"/>
</dbReference>
<keyword evidence="8" id="KW-0408">Iron</keyword>
<feature type="modified residue" description="N6-(pyridoxal phosphate)lysine" evidence="12">
    <location>
        <position position="379"/>
    </location>
</feature>
<evidence type="ECO:0000256" key="4">
    <source>
        <dbReference type="ARBA" id="ARBA00022485"/>
    </source>
</evidence>
<dbReference type="CDD" id="cd01335">
    <property type="entry name" value="Radical_SAM"/>
    <property type="match status" value="1"/>
</dbReference>
<evidence type="ECO:0000256" key="10">
    <source>
        <dbReference type="ARBA" id="ARBA00023235"/>
    </source>
</evidence>
<evidence type="ECO:0000259" key="14">
    <source>
        <dbReference type="PROSITE" id="PS51918"/>
    </source>
</evidence>
<evidence type="ECO:0000256" key="9">
    <source>
        <dbReference type="ARBA" id="ARBA00023014"/>
    </source>
</evidence>
<evidence type="ECO:0000256" key="11">
    <source>
        <dbReference type="PIRSR" id="PIRSR004911-1"/>
    </source>
</evidence>
<dbReference type="PROSITE" id="PS51918">
    <property type="entry name" value="RADICAL_SAM"/>
    <property type="match status" value="1"/>
</dbReference>